<keyword evidence="4" id="KW-1185">Reference proteome</keyword>
<name>A0ABR0RIS4_9EURO</name>
<evidence type="ECO:0000313" key="3">
    <source>
        <dbReference type="EMBL" id="KAK5940114.1"/>
    </source>
</evidence>
<feature type="region of interest" description="Disordered" evidence="1">
    <location>
        <begin position="217"/>
        <end position="259"/>
    </location>
</feature>
<evidence type="ECO:0000313" key="4">
    <source>
        <dbReference type="Proteomes" id="UP001334248"/>
    </source>
</evidence>
<feature type="compositionally biased region" description="Basic and acidic residues" evidence="1">
    <location>
        <begin position="238"/>
        <end position="259"/>
    </location>
</feature>
<gene>
    <name evidence="3" type="ORF">PMZ80_007532</name>
</gene>
<feature type="compositionally biased region" description="Polar residues" evidence="1">
    <location>
        <begin position="224"/>
        <end position="235"/>
    </location>
</feature>
<proteinExistence type="predicted"/>
<dbReference type="GeneID" id="90000981"/>
<reference evidence="3 4" key="1">
    <citation type="journal article" date="2023" name="Res Sq">
        <title>Genomic and morphological characterization of Knufia obscura isolated from the Mars 2020 spacecraft assembly facility.</title>
        <authorList>
            <person name="Chander A.M."/>
            <person name="Teixeira M.M."/>
            <person name="Singh N.K."/>
            <person name="Williams M.P."/>
            <person name="Parker C.W."/>
            <person name="Leo P."/>
            <person name="Stajich J.E."/>
            <person name="Torok T."/>
            <person name="Tighe S."/>
            <person name="Mason C.E."/>
            <person name="Venkateswaran K."/>
        </authorList>
    </citation>
    <scope>NUCLEOTIDE SEQUENCE [LARGE SCALE GENOMIC DNA]</scope>
    <source>
        <strain evidence="3 4">CCFEE 5817</strain>
    </source>
</reference>
<comment type="caution">
    <text evidence="3">The sequence shown here is derived from an EMBL/GenBank/DDBJ whole genome shotgun (WGS) entry which is preliminary data.</text>
</comment>
<evidence type="ECO:0000256" key="2">
    <source>
        <dbReference type="SAM" id="Phobius"/>
    </source>
</evidence>
<sequence>MATTQKSEGGKDNAAPNIAPPLVILICIAGAAAVVIAAAALYRICRRGPSEDIEGGTWNPNKRNREQDKYMEEVRWRNNAFAWERAKDQRRDYRRGWFKEELERQRAREQGGWTSVGVNSTDEDGGMHYDGQEISPEEFLTHAAENPYQELLEQRAGVEQSHRESRFSPGKSQDNARTGMLQMTPEQEAAEIVAPPQLVHSQVNNTGVRITVNDESDDIVDQELPSSNKFSSSNYALKENKASRVRQEIDDWEQRNLPH</sequence>
<keyword evidence="2" id="KW-0812">Transmembrane</keyword>
<feature type="region of interest" description="Disordered" evidence="1">
    <location>
        <begin position="154"/>
        <end position="177"/>
    </location>
</feature>
<keyword evidence="2" id="KW-0472">Membrane</keyword>
<feature type="transmembrane region" description="Helical" evidence="2">
    <location>
        <begin position="22"/>
        <end position="42"/>
    </location>
</feature>
<organism evidence="3 4">
    <name type="scientific">Knufia obscura</name>
    <dbReference type="NCBI Taxonomy" id="1635080"/>
    <lineage>
        <taxon>Eukaryota</taxon>
        <taxon>Fungi</taxon>
        <taxon>Dikarya</taxon>
        <taxon>Ascomycota</taxon>
        <taxon>Pezizomycotina</taxon>
        <taxon>Eurotiomycetes</taxon>
        <taxon>Chaetothyriomycetidae</taxon>
        <taxon>Chaetothyriales</taxon>
        <taxon>Trichomeriaceae</taxon>
        <taxon>Knufia</taxon>
    </lineage>
</organism>
<dbReference type="Proteomes" id="UP001334248">
    <property type="component" value="Unassembled WGS sequence"/>
</dbReference>
<keyword evidence="2" id="KW-1133">Transmembrane helix</keyword>
<dbReference type="EMBL" id="JAVHJV010000009">
    <property type="protein sequence ID" value="KAK5940114.1"/>
    <property type="molecule type" value="Genomic_DNA"/>
</dbReference>
<evidence type="ECO:0000256" key="1">
    <source>
        <dbReference type="SAM" id="MobiDB-lite"/>
    </source>
</evidence>
<dbReference type="RefSeq" id="XP_064728204.1">
    <property type="nucleotide sequence ID" value="XM_064875940.1"/>
</dbReference>
<protein>
    <submittedName>
        <fullName evidence="3">Uncharacterized protein</fullName>
    </submittedName>
</protein>
<accession>A0ABR0RIS4</accession>